<dbReference type="MEROPS" id="I87.001"/>
<dbReference type="OrthoDB" id="9812991at2"/>
<dbReference type="RefSeq" id="WP_011813468.1">
    <property type="nucleotide sequence ID" value="NC_008789.1"/>
</dbReference>
<dbReference type="CDD" id="cd03405">
    <property type="entry name" value="SPFH_HflC"/>
    <property type="match status" value="1"/>
</dbReference>
<dbReference type="EMBL" id="CP000544">
    <property type="protein sequence ID" value="ABM61445.1"/>
    <property type="molecule type" value="Genomic_DNA"/>
</dbReference>
<keyword evidence="8" id="KW-0378">Hydrolase</keyword>
<dbReference type="GO" id="GO:0008233">
    <property type="term" value="F:peptidase activity"/>
    <property type="evidence" value="ECO:0007669"/>
    <property type="project" value="UniProtKB-KW"/>
</dbReference>
<accession>A1WUT3</accession>
<dbReference type="PRINTS" id="PR00721">
    <property type="entry name" value="STOMATIN"/>
</dbReference>
<dbReference type="Pfam" id="PF01145">
    <property type="entry name" value="Band_7"/>
    <property type="match status" value="1"/>
</dbReference>
<dbReference type="PIRSF" id="PIRSF005651">
    <property type="entry name" value="HflC"/>
    <property type="match status" value="1"/>
</dbReference>
<organism evidence="8 9">
    <name type="scientific">Halorhodospira halophila (strain DSM 244 / SL1)</name>
    <name type="common">Ectothiorhodospira halophila (strain DSM 244 / SL1)</name>
    <dbReference type="NCBI Taxonomy" id="349124"/>
    <lineage>
        <taxon>Bacteria</taxon>
        <taxon>Pseudomonadati</taxon>
        <taxon>Pseudomonadota</taxon>
        <taxon>Gammaproteobacteria</taxon>
        <taxon>Chromatiales</taxon>
        <taxon>Ectothiorhodospiraceae</taxon>
        <taxon>Halorhodospira</taxon>
    </lineage>
</organism>
<keyword evidence="9" id="KW-1185">Reference proteome</keyword>
<dbReference type="InterPro" id="IPR010200">
    <property type="entry name" value="HflC"/>
</dbReference>
<reference evidence="8 9" key="2">
    <citation type="journal article" date="2013" name="Stand. Genomic Sci.">
        <title>Complete genome sequence of Halorhodospira halophila SL1.</title>
        <authorList>
            <person name="Challacombe J.F."/>
            <person name="Majid S."/>
            <person name="Deole R."/>
            <person name="Brettin T.S."/>
            <person name="Bruce D."/>
            <person name="Delano S.F."/>
            <person name="Detter J.C."/>
            <person name="Gleasner C.D."/>
            <person name="Han C.S."/>
            <person name="Misra M."/>
            <person name="Reitenga K.G."/>
            <person name="Mikhailova N."/>
            <person name="Woyke T."/>
            <person name="Pitluck S."/>
            <person name="Nolan M."/>
            <person name="Land M.L."/>
            <person name="Saunders E."/>
            <person name="Tapia R."/>
            <person name="Lapidus A."/>
            <person name="Ivanova N."/>
            <person name="Hoff W.D."/>
        </authorList>
    </citation>
    <scope>NUCLEOTIDE SEQUENCE [LARGE SCALE GENOMIC DNA]</scope>
    <source>
        <strain evidence="9">DSM 244 / SL1</strain>
    </source>
</reference>
<evidence type="ECO:0000259" key="7">
    <source>
        <dbReference type="SMART" id="SM00244"/>
    </source>
</evidence>
<comment type="subcellular location">
    <subcellularLocation>
        <location evidence="1">Membrane</location>
        <topology evidence="1">Single-pass membrane protein</topology>
    </subcellularLocation>
</comment>
<evidence type="ECO:0000256" key="2">
    <source>
        <dbReference type="ARBA" id="ARBA00007862"/>
    </source>
</evidence>
<sequence>MRILKNVVLPLLVVAAILGYFSVFTVSEKEVALKFRLGEIIKADFDPGLHFKTPFVNNVRKFDARVQNLDEEPERFLTVEQKNLIVDSFVKWRVDDAERYYTTVRGEPERANQRLREIIRDALRAEFGKRTVQDIISGERVQIMDILRVTTAEAAQSLGLEVLDVRLKRIDLPEDVTDSIFDRMVADRERVAREIRARGEEAGERIRADADRQRTVLLAEAYRDGESLRGEGDATAAEIYASAYGQESDFFAFQRSLRAYRESFQGDDDLFVLSPDSQFFRFFDGGEQLPGLNGEVGSPDQD</sequence>
<dbReference type="HOGENOM" id="CLU_059167_3_0_6"/>
<dbReference type="InterPro" id="IPR001107">
    <property type="entry name" value="Band_7"/>
</dbReference>
<evidence type="ECO:0000313" key="9">
    <source>
        <dbReference type="Proteomes" id="UP000000647"/>
    </source>
</evidence>
<dbReference type="PANTHER" id="PTHR42911">
    <property type="entry name" value="MODULATOR OF FTSH PROTEASE HFLC"/>
    <property type="match status" value="1"/>
</dbReference>
<comment type="similarity">
    <text evidence="2 6">Belongs to the band 7/mec-2 family. HflC subfamily.</text>
</comment>
<dbReference type="AlphaFoldDB" id="A1WUT3"/>
<keyword evidence="3" id="KW-0812">Transmembrane</keyword>
<evidence type="ECO:0000313" key="8">
    <source>
        <dbReference type="EMBL" id="ABM61445.1"/>
    </source>
</evidence>
<dbReference type="InterPro" id="IPR001972">
    <property type="entry name" value="Stomatin_HflK_fam"/>
</dbReference>
<dbReference type="InterPro" id="IPR036013">
    <property type="entry name" value="Band_7/SPFH_dom_sf"/>
</dbReference>
<evidence type="ECO:0000256" key="1">
    <source>
        <dbReference type="ARBA" id="ARBA00004167"/>
    </source>
</evidence>
<dbReference type="STRING" id="349124.Hhal_0663"/>
<dbReference type="KEGG" id="hha:Hhal_0663"/>
<dbReference type="eggNOG" id="COG0330">
    <property type="taxonomic scope" value="Bacteria"/>
</dbReference>
<gene>
    <name evidence="8" type="ordered locus">Hhal_0663</name>
</gene>
<dbReference type="Gene3D" id="3.30.479.30">
    <property type="entry name" value="Band 7 domain"/>
    <property type="match status" value="1"/>
</dbReference>
<comment type="function">
    <text evidence="6">HflC and HflK could regulate a protease.</text>
</comment>
<proteinExistence type="inferred from homology"/>
<evidence type="ECO:0000256" key="5">
    <source>
        <dbReference type="ARBA" id="ARBA00023136"/>
    </source>
</evidence>
<keyword evidence="5" id="KW-0472">Membrane</keyword>
<protein>
    <recommendedName>
        <fullName evidence="6">Protein HflC</fullName>
    </recommendedName>
</protein>
<evidence type="ECO:0000256" key="6">
    <source>
        <dbReference type="PIRNR" id="PIRNR005651"/>
    </source>
</evidence>
<keyword evidence="4" id="KW-1133">Transmembrane helix</keyword>
<dbReference type="GO" id="GO:0006508">
    <property type="term" value="P:proteolysis"/>
    <property type="evidence" value="ECO:0007669"/>
    <property type="project" value="UniProtKB-KW"/>
</dbReference>
<dbReference type="Proteomes" id="UP000000647">
    <property type="component" value="Chromosome"/>
</dbReference>
<dbReference type="PANTHER" id="PTHR42911:SF1">
    <property type="entry name" value="MODULATOR OF FTSH PROTEASE HFLC"/>
    <property type="match status" value="1"/>
</dbReference>
<dbReference type="SMART" id="SM00244">
    <property type="entry name" value="PHB"/>
    <property type="match status" value="1"/>
</dbReference>
<name>A1WUT3_HALHL</name>
<reference evidence="9" key="1">
    <citation type="submission" date="2006-12" db="EMBL/GenBank/DDBJ databases">
        <title>Complete sequence of Halorhodospira halophila SL1.</title>
        <authorList>
            <consortium name="US DOE Joint Genome Institute"/>
            <person name="Copeland A."/>
            <person name="Lucas S."/>
            <person name="Lapidus A."/>
            <person name="Barry K."/>
            <person name="Detter J.C."/>
            <person name="Glavina del Rio T."/>
            <person name="Hammon N."/>
            <person name="Israni S."/>
            <person name="Dalin E."/>
            <person name="Tice H."/>
            <person name="Pitluck S."/>
            <person name="Saunders E."/>
            <person name="Brettin T."/>
            <person name="Bruce D."/>
            <person name="Han C."/>
            <person name="Tapia R."/>
            <person name="Schmutz J."/>
            <person name="Larimer F."/>
            <person name="Land M."/>
            <person name="Hauser L."/>
            <person name="Kyrpides N."/>
            <person name="Mikhailova N."/>
            <person name="Hoff W."/>
            <person name="Richardson P."/>
        </authorList>
    </citation>
    <scope>NUCLEOTIDE SEQUENCE [LARGE SCALE GENOMIC DNA]</scope>
    <source>
        <strain evidence="9">DSM 244 / SL1</strain>
    </source>
</reference>
<dbReference type="SUPFAM" id="SSF117892">
    <property type="entry name" value="Band 7/SPFH domain"/>
    <property type="match status" value="1"/>
</dbReference>
<evidence type="ECO:0000256" key="4">
    <source>
        <dbReference type="ARBA" id="ARBA00022989"/>
    </source>
</evidence>
<feature type="domain" description="Band 7" evidence="7">
    <location>
        <begin position="21"/>
        <end position="184"/>
    </location>
</feature>
<evidence type="ECO:0000256" key="3">
    <source>
        <dbReference type="ARBA" id="ARBA00022692"/>
    </source>
</evidence>
<keyword evidence="8" id="KW-0645">Protease</keyword>
<dbReference type="NCBIfam" id="TIGR01932">
    <property type="entry name" value="hflC"/>
    <property type="match status" value="1"/>
</dbReference>
<dbReference type="GO" id="GO:0016020">
    <property type="term" value="C:membrane"/>
    <property type="evidence" value="ECO:0007669"/>
    <property type="project" value="UniProtKB-SubCell"/>
</dbReference>